<dbReference type="PANTHER" id="PTHR46438">
    <property type="entry name" value="ALPHA/BETA-HYDROLASES SUPERFAMILY PROTEIN"/>
    <property type="match status" value="1"/>
</dbReference>
<dbReference type="GO" id="GO:0016787">
    <property type="term" value="F:hydrolase activity"/>
    <property type="evidence" value="ECO:0007669"/>
    <property type="project" value="UniProtKB-KW"/>
</dbReference>
<proteinExistence type="predicted"/>
<comment type="caution">
    <text evidence="2">The sequence shown here is derived from an EMBL/GenBank/DDBJ whole genome shotgun (WGS) entry which is preliminary data.</text>
</comment>
<dbReference type="InterPro" id="IPR000073">
    <property type="entry name" value="AB_hydrolase_1"/>
</dbReference>
<dbReference type="InterPro" id="IPR029058">
    <property type="entry name" value="AB_hydrolase_fold"/>
</dbReference>
<feature type="domain" description="AB hydrolase-1" evidence="1">
    <location>
        <begin position="33"/>
        <end position="212"/>
    </location>
</feature>
<evidence type="ECO:0000313" key="3">
    <source>
        <dbReference type="Proteomes" id="UP000654604"/>
    </source>
</evidence>
<dbReference type="Gene3D" id="3.40.50.1820">
    <property type="entry name" value="alpha/beta hydrolase"/>
    <property type="match status" value="1"/>
</dbReference>
<evidence type="ECO:0000313" key="2">
    <source>
        <dbReference type="EMBL" id="MBE9222935.1"/>
    </source>
</evidence>
<dbReference type="SUPFAM" id="SSF53474">
    <property type="entry name" value="alpha/beta-Hydrolases"/>
    <property type="match status" value="1"/>
</dbReference>
<accession>A0ABR9V4X2</accession>
<organism evidence="2 3">
    <name type="scientific">Cyanobacterium stanieri LEGE 03274</name>
    <dbReference type="NCBI Taxonomy" id="1828756"/>
    <lineage>
        <taxon>Bacteria</taxon>
        <taxon>Bacillati</taxon>
        <taxon>Cyanobacteriota</taxon>
        <taxon>Cyanophyceae</taxon>
        <taxon>Oscillatoriophycideae</taxon>
        <taxon>Chroococcales</taxon>
        <taxon>Geminocystaceae</taxon>
        <taxon>Cyanobacterium</taxon>
    </lineage>
</organism>
<keyword evidence="2" id="KW-0378">Hydrolase</keyword>
<protein>
    <submittedName>
        <fullName evidence="2">Alpha/beta hydrolase</fullName>
    </submittedName>
</protein>
<keyword evidence="3" id="KW-1185">Reference proteome</keyword>
<evidence type="ECO:0000259" key="1">
    <source>
        <dbReference type="Pfam" id="PF12697"/>
    </source>
</evidence>
<gene>
    <name evidence="2" type="ORF">IQ215_09540</name>
</gene>
<dbReference type="Proteomes" id="UP000654604">
    <property type="component" value="Unassembled WGS sequence"/>
</dbReference>
<dbReference type="PANTHER" id="PTHR46438:SF2">
    <property type="entry name" value="ALPHA_BETA-HYDROLASES SUPERFAMILY PROTEIN"/>
    <property type="match status" value="1"/>
</dbReference>
<name>A0ABR9V4X2_9CHRO</name>
<reference evidence="2 3" key="1">
    <citation type="submission" date="2020-10" db="EMBL/GenBank/DDBJ databases">
        <authorList>
            <person name="Castelo-Branco R."/>
            <person name="Eusebio N."/>
            <person name="Adriana R."/>
            <person name="Vieira A."/>
            <person name="Brugerolle De Fraissinette N."/>
            <person name="Rezende De Castro R."/>
            <person name="Schneider M.P."/>
            <person name="Vasconcelos V."/>
            <person name="Leao P.N."/>
        </authorList>
    </citation>
    <scope>NUCLEOTIDE SEQUENCE [LARGE SCALE GENOMIC DNA]</scope>
    <source>
        <strain evidence="2 3">LEGE 03274</strain>
    </source>
</reference>
<sequence length="302" mass="34492">MFTLPETKFYTWKKYQCAYTEYSSDDESQSLPLVLIHPIGVGLSGIFWHRFLKAITDCDGSYKVYNPDLLGCGESDLPRIAYDPKDWAMQLNFFLENVVKKPCILVVQGASFPISVYMAAGDLKCDLIKGLILSGPPAWNIMTNGGNLKISEIVWNLFFDSFVGSLFYKYAQRRKFIESFSVKQLFASPDDVDDEWLSMLEKGAVNPKNRFAVFSFLAGFWRKNYLKLLQKLDQKILLLMGDTASSVSKDGFKESPDQRIELYSKNIANLEGKKIKGRNVLPYESTEEFLNEVRLFVDNFSV</sequence>
<dbReference type="EMBL" id="JADEWC010000020">
    <property type="protein sequence ID" value="MBE9222935.1"/>
    <property type="molecule type" value="Genomic_DNA"/>
</dbReference>
<dbReference type="Pfam" id="PF12697">
    <property type="entry name" value="Abhydrolase_6"/>
    <property type="match status" value="1"/>
</dbReference>
<dbReference type="RefSeq" id="WP_193801082.1">
    <property type="nucleotide sequence ID" value="NZ_JADEWC010000020.1"/>
</dbReference>